<dbReference type="EMBL" id="MN536026">
    <property type="protein sequence ID" value="QIG56933.1"/>
    <property type="molecule type" value="Genomic_DNA"/>
</dbReference>
<keyword evidence="2" id="KW-1185">Reference proteome</keyword>
<evidence type="ECO:0000313" key="1">
    <source>
        <dbReference type="EMBL" id="QIG56933.1"/>
    </source>
</evidence>
<protein>
    <submittedName>
        <fullName evidence="1">Uncharacterized protein</fullName>
    </submittedName>
</protein>
<dbReference type="Proteomes" id="UP000502584">
    <property type="component" value="Segment"/>
</dbReference>
<reference evidence="1 2" key="1">
    <citation type="submission" date="2019-10" db="EMBL/GenBank/DDBJ databases">
        <title>Genome of the temperate Pseudomonas aerugionosa phage vB_Pae-SS2019XI.</title>
        <authorList>
            <person name="Hammerl J.A."/>
            <person name="Jaeckel C."/>
            <person name="Schnehle S."/>
            <person name="Schmoger S."/>
        </authorList>
    </citation>
    <scope>NUCLEOTIDE SEQUENCE [LARGE SCALE GENOMIC DNA]</scope>
</reference>
<gene>
    <name evidence="1" type="ORF">vBPaeSS2019XI_055</name>
</gene>
<accession>A0A6G6XGM7</accession>
<organism evidence="1 2">
    <name type="scientific">Pseudomonas phage vB_Pae-SS2019XI</name>
    <dbReference type="NCBI Taxonomy" id="2660688"/>
    <lineage>
        <taxon>Viruses</taxon>
        <taxon>Duplodnaviria</taxon>
        <taxon>Heunggongvirae</taxon>
        <taxon>Uroviricota</taxon>
        <taxon>Caudoviricetes</taxon>
        <taxon>Casjensviridae</taxon>
        <taxon>Maxdohrnvirus</taxon>
        <taxon>Maxdohrnvirus SS2019XI</taxon>
    </lineage>
</organism>
<evidence type="ECO:0000313" key="2">
    <source>
        <dbReference type="Proteomes" id="UP000502584"/>
    </source>
</evidence>
<proteinExistence type="predicted"/>
<name>A0A6G6XGM7_9CAUD</name>
<sequence length="163" mass="18096">MRYLVAFTVRTATEQRRPFVAFPVVALRRTARNNGKLYASGRQKVGDCLLLLGQFLSHLLNPQPFVVRRVECRPLKTDGVFISAHEPCVNSSASHSPFLYSPPPGRPAWPAPVSTWRALFRPITPAACTASRPSLRQPPYFADPAATDFSYLKNLAGFLLVLT</sequence>